<sequence>MDDIFDDLSTRGIPGRQDRGGISRHAGESTSVCLSTAASLIRGLVLIEFMKQAAPPLVIAFLRQRYRTLTSLEIPPEQRSDATARTTVRRCHCLLFG</sequence>
<reference evidence="2 3" key="1">
    <citation type="journal article" date="2024" name="BMC Genomics">
        <title>De novo assembly and annotation of Popillia japonica's genome with initial clues to its potential as an invasive pest.</title>
        <authorList>
            <person name="Cucini C."/>
            <person name="Boschi S."/>
            <person name="Funari R."/>
            <person name="Cardaioli E."/>
            <person name="Iannotti N."/>
            <person name="Marturano G."/>
            <person name="Paoli F."/>
            <person name="Bruttini M."/>
            <person name="Carapelli A."/>
            <person name="Frati F."/>
            <person name="Nardi F."/>
        </authorList>
    </citation>
    <scope>NUCLEOTIDE SEQUENCE [LARGE SCALE GENOMIC DNA]</scope>
    <source>
        <strain evidence="2">DMR45628</strain>
    </source>
</reference>
<protein>
    <submittedName>
        <fullName evidence="2">Uncharacterized protein</fullName>
    </submittedName>
</protein>
<name>A0AAW1L4X4_POPJA</name>
<gene>
    <name evidence="2" type="ORF">QE152_g15680</name>
</gene>
<comment type="caution">
    <text evidence="2">The sequence shown here is derived from an EMBL/GenBank/DDBJ whole genome shotgun (WGS) entry which is preliminary data.</text>
</comment>
<organism evidence="2 3">
    <name type="scientific">Popillia japonica</name>
    <name type="common">Japanese beetle</name>
    <dbReference type="NCBI Taxonomy" id="7064"/>
    <lineage>
        <taxon>Eukaryota</taxon>
        <taxon>Metazoa</taxon>
        <taxon>Ecdysozoa</taxon>
        <taxon>Arthropoda</taxon>
        <taxon>Hexapoda</taxon>
        <taxon>Insecta</taxon>
        <taxon>Pterygota</taxon>
        <taxon>Neoptera</taxon>
        <taxon>Endopterygota</taxon>
        <taxon>Coleoptera</taxon>
        <taxon>Polyphaga</taxon>
        <taxon>Scarabaeiformia</taxon>
        <taxon>Scarabaeidae</taxon>
        <taxon>Rutelinae</taxon>
        <taxon>Popillia</taxon>
    </lineage>
</organism>
<feature type="region of interest" description="Disordered" evidence="1">
    <location>
        <begin position="1"/>
        <end position="28"/>
    </location>
</feature>
<feature type="compositionally biased region" description="Basic and acidic residues" evidence="1">
    <location>
        <begin position="16"/>
        <end position="27"/>
    </location>
</feature>
<evidence type="ECO:0000313" key="3">
    <source>
        <dbReference type="Proteomes" id="UP001458880"/>
    </source>
</evidence>
<evidence type="ECO:0000313" key="2">
    <source>
        <dbReference type="EMBL" id="KAK9729912.1"/>
    </source>
</evidence>
<proteinExistence type="predicted"/>
<dbReference type="EMBL" id="JASPKY010000156">
    <property type="protein sequence ID" value="KAK9729912.1"/>
    <property type="molecule type" value="Genomic_DNA"/>
</dbReference>
<dbReference type="AlphaFoldDB" id="A0AAW1L4X4"/>
<dbReference type="Proteomes" id="UP001458880">
    <property type="component" value="Unassembled WGS sequence"/>
</dbReference>
<keyword evidence="3" id="KW-1185">Reference proteome</keyword>
<evidence type="ECO:0000256" key="1">
    <source>
        <dbReference type="SAM" id="MobiDB-lite"/>
    </source>
</evidence>
<accession>A0AAW1L4X4</accession>